<organism evidence="1 2">
    <name type="scientific">Bacteroides thetaiotaomicron</name>
    <dbReference type="NCBI Taxonomy" id="818"/>
    <lineage>
        <taxon>Bacteria</taxon>
        <taxon>Pseudomonadati</taxon>
        <taxon>Bacteroidota</taxon>
        <taxon>Bacteroidia</taxon>
        <taxon>Bacteroidales</taxon>
        <taxon>Bacteroidaceae</taxon>
        <taxon>Bacteroides</taxon>
    </lineage>
</organism>
<proteinExistence type="predicted"/>
<evidence type="ECO:0000313" key="2">
    <source>
        <dbReference type="Proteomes" id="UP000500882"/>
    </source>
</evidence>
<gene>
    <name evidence="1" type="ORF">BatF92_36560</name>
</gene>
<evidence type="ECO:0000313" key="1">
    <source>
        <dbReference type="EMBL" id="BCA51714.1"/>
    </source>
</evidence>
<accession>A0A679HB90</accession>
<reference evidence="1 2" key="1">
    <citation type="submission" date="2020-02" db="EMBL/GenBank/DDBJ databases">
        <title>Whole-genome sequencing and comparative analysis of the genomes of Bacteroides thetaiotaomicron and Escherichia coli isolated from a healthy resident in Vietnam.</title>
        <authorList>
            <person name="Mohsin M."/>
            <person name="Tanaka K."/>
            <person name="Kawahara R."/>
            <person name="Kondo S."/>
            <person name="Noguchi H."/>
            <person name="Motooka D."/>
            <person name="Nakamura S."/>
            <person name="Khong D.T."/>
            <person name="Nguyen T.N."/>
            <person name="Tran H.T."/>
            <person name="Yamamoto Y."/>
        </authorList>
    </citation>
    <scope>NUCLEOTIDE SEQUENCE [LARGE SCALE GENOMIC DNA]</scope>
    <source>
        <strain evidence="1 2">F9-2</strain>
    </source>
</reference>
<protein>
    <submittedName>
        <fullName evidence="1">Uncharacterized protein</fullName>
    </submittedName>
</protein>
<name>A0A679HB90_BACT4</name>
<dbReference type="AlphaFoldDB" id="A0A679HB90"/>
<dbReference type="EMBL" id="AP022660">
    <property type="protein sequence ID" value="BCA51714.1"/>
    <property type="molecule type" value="Genomic_DNA"/>
</dbReference>
<sequence length="108" mass="12811">MAGQCNYILTKNESERKMERFEIENSREFKAAQELERALNDYGWNEKRFALATTTFHQTLQQTLFRTIVEILKVYADPQRRTDLRNEASKEGAKKLMEVLEELHIPFI</sequence>
<dbReference type="Proteomes" id="UP000500882">
    <property type="component" value="Chromosome"/>
</dbReference>